<dbReference type="PROSITE" id="PS51755">
    <property type="entry name" value="OMPR_PHOB"/>
    <property type="match status" value="1"/>
</dbReference>
<dbReference type="EMBL" id="LO017727">
    <property type="protein sequence ID" value="CRH06221.1"/>
    <property type="molecule type" value="Genomic_DNA"/>
</dbReference>
<dbReference type="InterPro" id="IPR001867">
    <property type="entry name" value="OmpR/PhoB-type_DNA-bd"/>
</dbReference>
<dbReference type="Gene3D" id="3.40.50.2300">
    <property type="match status" value="1"/>
</dbReference>
<gene>
    <name evidence="10" type="primary">ompR</name>
    <name evidence="10" type="ORF">MAGMO_2048</name>
</gene>
<proteinExistence type="predicted"/>
<dbReference type="CDD" id="cd00383">
    <property type="entry name" value="trans_reg_C"/>
    <property type="match status" value="1"/>
</dbReference>
<sequence>MEEMLEQSQEQRDHVLVVEDDEETRELLHEYLEQNGFRCTSLPDGTQLRSHITEDRPDLIVMDLMMPGEDGLTLTRNLRAHAATAHIPVIMLTARSEETDRIIGLEMGADDYLPKPFNPRELLARINSVMRRARAEPVGKQKQESIKSYQFAGWQLDVASRRLTSPEGESVSLSRKEYTLLTIFLQNPQKLMDRDAIMKIYGGREASPFERGIDVQIGRLRKRLQGGGEQDGKELIRTVWGQGYLLDVPVETQG</sequence>
<dbReference type="SMART" id="SM00448">
    <property type="entry name" value="REC"/>
    <property type="match status" value="1"/>
</dbReference>
<dbReference type="AlphaFoldDB" id="A0A1S7LK42"/>
<evidence type="ECO:0000259" key="8">
    <source>
        <dbReference type="PROSITE" id="PS50110"/>
    </source>
</evidence>
<dbReference type="Gene3D" id="1.10.10.10">
    <property type="entry name" value="Winged helix-like DNA-binding domain superfamily/Winged helix DNA-binding domain"/>
    <property type="match status" value="1"/>
</dbReference>
<dbReference type="GO" id="GO:0006355">
    <property type="term" value="P:regulation of DNA-templated transcription"/>
    <property type="evidence" value="ECO:0007669"/>
    <property type="project" value="InterPro"/>
</dbReference>
<feature type="modified residue" description="4-aspartylphosphate" evidence="6">
    <location>
        <position position="63"/>
    </location>
</feature>
<feature type="domain" description="Response regulatory" evidence="8">
    <location>
        <begin position="14"/>
        <end position="130"/>
    </location>
</feature>
<dbReference type="GO" id="GO:0000156">
    <property type="term" value="F:phosphorelay response regulator activity"/>
    <property type="evidence" value="ECO:0007669"/>
    <property type="project" value="TreeGrafter"/>
</dbReference>
<dbReference type="InterPro" id="IPR011006">
    <property type="entry name" value="CheY-like_superfamily"/>
</dbReference>
<dbReference type="FunFam" id="3.40.50.2300:FF:000001">
    <property type="entry name" value="DNA-binding response regulator PhoB"/>
    <property type="match status" value="1"/>
</dbReference>
<organism evidence="10">
    <name type="scientific">Magnetococcus massalia (strain MO-1)</name>
    <dbReference type="NCBI Taxonomy" id="451514"/>
    <lineage>
        <taxon>Bacteria</taxon>
        <taxon>Pseudomonadati</taxon>
        <taxon>Pseudomonadota</taxon>
        <taxon>Magnetococcia</taxon>
        <taxon>Magnetococcales</taxon>
        <taxon>Magnetococcaceae</taxon>
        <taxon>Magnetococcus</taxon>
    </lineage>
</organism>
<dbReference type="GO" id="GO:0032993">
    <property type="term" value="C:protein-DNA complex"/>
    <property type="evidence" value="ECO:0007669"/>
    <property type="project" value="TreeGrafter"/>
</dbReference>
<dbReference type="Pfam" id="PF00072">
    <property type="entry name" value="Response_reg"/>
    <property type="match status" value="1"/>
</dbReference>
<keyword evidence="1 6" id="KW-0597">Phosphoprotein</keyword>
<feature type="domain" description="OmpR/PhoB-type" evidence="9">
    <location>
        <begin position="146"/>
        <end position="248"/>
    </location>
</feature>
<evidence type="ECO:0000259" key="9">
    <source>
        <dbReference type="PROSITE" id="PS51755"/>
    </source>
</evidence>
<evidence type="ECO:0000256" key="1">
    <source>
        <dbReference type="ARBA" id="ARBA00022553"/>
    </source>
</evidence>
<evidence type="ECO:0000256" key="5">
    <source>
        <dbReference type="ARBA" id="ARBA00023163"/>
    </source>
</evidence>
<evidence type="ECO:0000313" key="10">
    <source>
        <dbReference type="EMBL" id="CRH06221.1"/>
    </source>
</evidence>
<keyword evidence="5" id="KW-0804">Transcription</keyword>
<evidence type="ECO:0000256" key="2">
    <source>
        <dbReference type="ARBA" id="ARBA00023012"/>
    </source>
</evidence>
<dbReference type="PANTHER" id="PTHR48111:SF4">
    <property type="entry name" value="DNA-BINDING DUAL TRANSCRIPTIONAL REGULATOR OMPR"/>
    <property type="match status" value="1"/>
</dbReference>
<evidence type="ECO:0000256" key="6">
    <source>
        <dbReference type="PROSITE-ProRule" id="PRU00169"/>
    </source>
</evidence>
<dbReference type="Pfam" id="PF00486">
    <property type="entry name" value="Trans_reg_C"/>
    <property type="match status" value="1"/>
</dbReference>
<evidence type="ECO:0000256" key="7">
    <source>
        <dbReference type="PROSITE-ProRule" id="PRU01091"/>
    </source>
</evidence>
<name>A0A1S7LK42_MAGMO</name>
<dbReference type="InterPro" id="IPR001789">
    <property type="entry name" value="Sig_transdc_resp-reg_receiver"/>
</dbReference>
<reference evidence="10" key="1">
    <citation type="submission" date="2015-04" db="EMBL/GenBank/DDBJ databases">
        <authorList>
            <person name="Syromyatnikov M.Y."/>
            <person name="Popov V.N."/>
        </authorList>
    </citation>
    <scope>NUCLEOTIDE SEQUENCE</scope>
    <source>
        <strain evidence="10">MO-1</strain>
    </source>
</reference>
<keyword evidence="3" id="KW-0805">Transcription regulation</keyword>
<dbReference type="GO" id="GO:0000976">
    <property type="term" value="F:transcription cis-regulatory region binding"/>
    <property type="evidence" value="ECO:0007669"/>
    <property type="project" value="TreeGrafter"/>
</dbReference>
<dbReference type="Gene3D" id="6.10.250.690">
    <property type="match status" value="1"/>
</dbReference>
<dbReference type="PANTHER" id="PTHR48111">
    <property type="entry name" value="REGULATOR OF RPOS"/>
    <property type="match status" value="1"/>
</dbReference>
<dbReference type="SUPFAM" id="SSF46894">
    <property type="entry name" value="C-terminal effector domain of the bipartite response regulators"/>
    <property type="match status" value="1"/>
</dbReference>
<dbReference type="InterPro" id="IPR036388">
    <property type="entry name" value="WH-like_DNA-bd_sf"/>
</dbReference>
<dbReference type="SUPFAM" id="SSF52172">
    <property type="entry name" value="CheY-like"/>
    <property type="match status" value="1"/>
</dbReference>
<evidence type="ECO:0000256" key="3">
    <source>
        <dbReference type="ARBA" id="ARBA00023015"/>
    </source>
</evidence>
<dbReference type="PROSITE" id="PS50110">
    <property type="entry name" value="RESPONSE_REGULATORY"/>
    <property type="match status" value="1"/>
</dbReference>
<dbReference type="InterPro" id="IPR039420">
    <property type="entry name" value="WalR-like"/>
</dbReference>
<dbReference type="SMART" id="SM00862">
    <property type="entry name" value="Trans_reg_C"/>
    <property type="match status" value="1"/>
</dbReference>
<protein>
    <submittedName>
        <fullName evidence="10">Transcriptional regulatory protein ompR</fullName>
    </submittedName>
</protein>
<evidence type="ECO:0000256" key="4">
    <source>
        <dbReference type="ARBA" id="ARBA00023125"/>
    </source>
</evidence>
<dbReference type="GO" id="GO:0005829">
    <property type="term" value="C:cytosol"/>
    <property type="evidence" value="ECO:0007669"/>
    <property type="project" value="TreeGrafter"/>
</dbReference>
<keyword evidence="4 7" id="KW-0238">DNA-binding</keyword>
<keyword evidence="2" id="KW-0902">Two-component regulatory system</keyword>
<accession>A0A1S7LK42</accession>
<dbReference type="InterPro" id="IPR016032">
    <property type="entry name" value="Sig_transdc_resp-reg_C-effctor"/>
</dbReference>
<feature type="DNA-binding region" description="OmpR/PhoB-type" evidence="7">
    <location>
        <begin position="146"/>
        <end position="248"/>
    </location>
</feature>